<dbReference type="AlphaFoldDB" id="A0AAV4T4N9"/>
<comment type="caution">
    <text evidence="1">The sequence shown here is derived from an EMBL/GenBank/DDBJ whole genome shotgun (WGS) entry which is preliminary data.</text>
</comment>
<dbReference type="EMBL" id="BPLQ01009083">
    <property type="protein sequence ID" value="GIY41593.1"/>
    <property type="molecule type" value="Genomic_DNA"/>
</dbReference>
<proteinExistence type="predicted"/>
<organism evidence="1 2">
    <name type="scientific">Caerostris darwini</name>
    <dbReference type="NCBI Taxonomy" id="1538125"/>
    <lineage>
        <taxon>Eukaryota</taxon>
        <taxon>Metazoa</taxon>
        <taxon>Ecdysozoa</taxon>
        <taxon>Arthropoda</taxon>
        <taxon>Chelicerata</taxon>
        <taxon>Arachnida</taxon>
        <taxon>Araneae</taxon>
        <taxon>Araneomorphae</taxon>
        <taxon>Entelegynae</taxon>
        <taxon>Araneoidea</taxon>
        <taxon>Araneidae</taxon>
        <taxon>Caerostris</taxon>
    </lineage>
</organism>
<protein>
    <submittedName>
        <fullName evidence="1">Uncharacterized protein</fullName>
    </submittedName>
</protein>
<dbReference type="Proteomes" id="UP001054837">
    <property type="component" value="Unassembled WGS sequence"/>
</dbReference>
<sequence>MTGLMKSRPSLIFRKQWPERFAHFVVLREKSRRVAFHKSKSIREWRVIGAHPGMFAQKGMLNGCEITLDALPLLDIHHESFLHDILKQSCRLNIC</sequence>
<reference evidence="1 2" key="1">
    <citation type="submission" date="2021-06" db="EMBL/GenBank/DDBJ databases">
        <title>Caerostris darwini draft genome.</title>
        <authorList>
            <person name="Kono N."/>
            <person name="Arakawa K."/>
        </authorList>
    </citation>
    <scope>NUCLEOTIDE SEQUENCE [LARGE SCALE GENOMIC DNA]</scope>
</reference>
<name>A0AAV4T4N9_9ARAC</name>
<gene>
    <name evidence="1" type="ORF">CDAR_468801</name>
</gene>
<accession>A0AAV4T4N9</accession>
<keyword evidence="2" id="KW-1185">Reference proteome</keyword>
<evidence type="ECO:0000313" key="1">
    <source>
        <dbReference type="EMBL" id="GIY41593.1"/>
    </source>
</evidence>
<evidence type="ECO:0000313" key="2">
    <source>
        <dbReference type="Proteomes" id="UP001054837"/>
    </source>
</evidence>